<feature type="region of interest" description="Disordered" evidence="9">
    <location>
        <begin position="1011"/>
        <end position="1032"/>
    </location>
</feature>
<evidence type="ECO:0000256" key="3">
    <source>
        <dbReference type="ARBA" id="ARBA00022737"/>
    </source>
</evidence>
<dbReference type="PROSITE" id="PS50157">
    <property type="entry name" value="ZINC_FINGER_C2H2_2"/>
    <property type="match status" value="8"/>
</dbReference>
<keyword evidence="2" id="KW-0479">Metal-binding</keyword>
<keyword evidence="4 8" id="KW-0863">Zinc-finger</keyword>
<name>A0AAN8X1R3_HALRR</name>
<evidence type="ECO:0000256" key="8">
    <source>
        <dbReference type="PROSITE-ProRule" id="PRU00042"/>
    </source>
</evidence>
<dbReference type="InterPro" id="IPR036236">
    <property type="entry name" value="Znf_C2H2_sf"/>
</dbReference>
<feature type="domain" description="C2H2-type" evidence="10">
    <location>
        <begin position="181"/>
        <end position="209"/>
    </location>
</feature>
<dbReference type="PANTHER" id="PTHR16515">
    <property type="entry name" value="PR DOMAIN ZINC FINGER PROTEIN"/>
    <property type="match status" value="1"/>
</dbReference>
<comment type="subcellular location">
    <subcellularLocation>
        <location evidence="1">Nucleus</location>
    </subcellularLocation>
</comment>
<keyword evidence="5" id="KW-0862">Zinc</keyword>
<dbReference type="SUPFAM" id="SSF57667">
    <property type="entry name" value="beta-beta-alpha zinc fingers"/>
    <property type="match status" value="5"/>
</dbReference>
<gene>
    <name evidence="11" type="ORF">SK128_002723</name>
</gene>
<evidence type="ECO:0000256" key="7">
    <source>
        <dbReference type="ARBA" id="ARBA00023242"/>
    </source>
</evidence>
<evidence type="ECO:0000256" key="2">
    <source>
        <dbReference type="ARBA" id="ARBA00022723"/>
    </source>
</evidence>
<evidence type="ECO:0000256" key="6">
    <source>
        <dbReference type="ARBA" id="ARBA00023125"/>
    </source>
</evidence>
<feature type="domain" description="C2H2-type" evidence="10">
    <location>
        <begin position="708"/>
        <end position="735"/>
    </location>
</feature>
<evidence type="ECO:0000256" key="5">
    <source>
        <dbReference type="ARBA" id="ARBA00022833"/>
    </source>
</evidence>
<feature type="compositionally biased region" description="Polar residues" evidence="9">
    <location>
        <begin position="327"/>
        <end position="363"/>
    </location>
</feature>
<feature type="compositionally biased region" description="Basic residues" evidence="9">
    <location>
        <begin position="950"/>
        <end position="963"/>
    </location>
</feature>
<keyword evidence="6" id="KW-0238">DNA-binding</keyword>
<evidence type="ECO:0000313" key="12">
    <source>
        <dbReference type="Proteomes" id="UP001381693"/>
    </source>
</evidence>
<feature type="region of interest" description="Disordered" evidence="9">
    <location>
        <begin position="495"/>
        <end position="519"/>
    </location>
</feature>
<dbReference type="EMBL" id="JAXCGZ010015355">
    <property type="protein sequence ID" value="KAK7070459.1"/>
    <property type="molecule type" value="Genomic_DNA"/>
</dbReference>
<dbReference type="PROSITE" id="PS00028">
    <property type="entry name" value="ZINC_FINGER_C2H2_1"/>
    <property type="match status" value="8"/>
</dbReference>
<dbReference type="Gene3D" id="3.30.160.60">
    <property type="entry name" value="Classic Zinc Finger"/>
    <property type="match status" value="7"/>
</dbReference>
<dbReference type="PANTHER" id="PTHR16515:SF49">
    <property type="entry name" value="GASTRULA ZINC FINGER PROTEIN XLCGF49.1-LIKE-RELATED"/>
    <property type="match status" value="1"/>
</dbReference>
<feature type="region of interest" description="Disordered" evidence="9">
    <location>
        <begin position="929"/>
        <end position="985"/>
    </location>
</feature>
<dbReference type="InterPro" id="IPR013087">
    <property type="entry name" value="Znf_C2H2_type"/>
</dbReference>
<feature type="domain" description="C2H2-type" evidence="10">
    <location>
        <begin position="150"/>
        <end position="178"/>
    </location>
</feature>
<feature type="region of interest" description="Disordered" evidence="9">
    <location>
        <begin position="261"/>
        <end position="288"/>
    </location>
</feature>
<dbReference type="GO" id="GO:0043565">
    <property type="term" value="F:sequence-specific DNA binding"/>
    <property type="evidence" value="ECO:0007669"/>
    <property type="project" value="UniProtKB-ARBA"/>
</dbReference>
<feature type="compositionally biased region" description="Polar residues" evidence="9">
    <location>
        <begin position="388"/>
        <end position="404"/>
    </location>
</feature>
<keyword evidence="7" id="KW-0539">Nucleus</keyword>
<dbReference type="GO" id="GO:0005634">
    <property type="term" value="C:nucleus"/>
    <property type="evidence" value="ECO:0007669"/>
    <property type="project" value="UniProtKB-SubCell"/>
</dbReference>
<proteinExistence type="predicted"/>
<dbReference type="FunFam" id="3.30.160.60:FF:001732">
    <property type="entry name" value="Zgc:162936"/>
    <property type="match status" value="1"/>
</dbReference>
<keyword evidence="12" id="KW-1185">Reference proteome</keyword>
<evidence type="ECO:0000256" key="1">
    <source>
        <dbReference type="ARBA" id="ARBA00004123"/>
    </source>
</evidence>
<dbReference type="FunFam" id="3.30.160.60:FF:000512">
    <property type="entry name" value="zinc finger protein 197 isoform X1"/>
    <property type="match status" value="1"/>
</dbReference>
<organism evidence="11 12">
    <name type="scientific">Halocaridina rubra</name>
    <name type="common">Hawaiian red shrimp</name>
    <dbReference type="NCBI Taxonomy" id="373956"/>
    <lineage>
        <taxon>Eukaryota</taxon>
        <taxon>Metazoa</taxon>
        <taxon>Ecdysozoa</taxon>
        <taxon>Arthropoda</taxon>
        <taxon>Crustacea</taxon>
        <taxon>Multicrustacea</taxon>
        <taxon>Malacostraca</taxon>
        <taxon>Eumalacostraca</taxon>
        <taxon>Eucarida</taxon>
        <taxon>Decapoda</taxon>
        <taxon>Pleocyemata</taxon>
        <taxon>Caridea</taxon>
        <taxon>Atyoidea</taxon>
        <taxon>Atyidae</taxon>
        <taxon>Halocaridina</taxon>
    </lineage>
</organism>
<feature type="compositionally biased region" description="Polar residues" evidence="9">
    <location>
        <begin position="930"/>
        <end position="949"/>
    </location>
</feature>
<reference evidence="11 12" key="1">
    <citation type="submission" date="2023-11" db="EMBL/GenBank/DDBJ databases">
        <title>Halocaridina rubra genome assembly.</title>
        <authorList>
            <person name="Smith C."/>
        </authorList>
    </citation>
    <scope>NUCLEOTIDE SEQUENCE [LARGE SCALE GENOMIC DNA]</scope>
    <source>
        <strain evidence="11">EP-1</strain>
        <tissue evidence="11">Whole</tissue>
    </source>
</reference>
<dbReference type="GO" id="GO:0008270">
    <property type="term" value="F:zinc ion binding"/>
    <property type="evidence" value="ECO:0007669"/>
    <property type="project" value="UniProtKB-KW"/>
</dbReference>
<evidence type="ECO:0000256" key="9">
    <source>
        <dbReference type="SAM" id="MobiDB-lite"/>
    </source>
</evidence>
<accession>A0AAN8X1R3</accession>
<dbReference type="FunFam" id="3.30.160.60:FF:000902">
    <property type="entry name" value="Zinc finger protein 445"/>
    <property type="match status" value="1"/>
</dbReference>
<dbReference type="InterPro" id="IPR050331">
    <property type="entry name" value="Zinc_finger"/>
</dbReference>
<dbReference type="GO" id="GO:0005694">
    <property type="term" value="C:chromosome"/>
    <property type="evidence" value="ECO:0007669"/>
    <property type="project" value="UniProtKB-ARBA"/>
</dbReference>
<feature type="domain" description="C2H2-type" evidence="10">
    <location>
        <begin position="736"/>
        <end position="763"/>
    </location>
</feature>
<keyword evidence="3" id="KW-0677">Repeat</keyword>
<evidence type="ECO:0000256" key="4">
    <source>
        <dbReference type="ARBA" id="ARBA00022771"/>
    </source>
</evidence>
<evidence type="ECO:0000259" key="10">
    <source>
        <dbReference type="PROSITE" id="PS50157"/>
    </source>
</evidence>
<dbReference type="AlphaFoldDB" id="A0AAN8X1R3"/>
<feature type="region of interest" description="Disordered" evidence="9">
    <location>
        <begin position="317"/>
        <end position="405"/>
    </location>
</feature>
<dbReference type="FunFam" id="3.30.160.60:FF:000710">
    <property type="entry name" value="Zinc finger protein 768"/>
    <property type="match status" value="1"/>
</dbReference>
<evidence type="ECO:0000313" key="11">
    <source>
        <dbReference type="EMBL" id="KAK7070459.1"/>
    </source>
</evidence>
<feature type="compositionally biased region" description="Polar residues" evidence="9">
    <location>
        <begin position="271"/>
        <end position="288"/>
    </location>
</feature>
<protein>
    <recommendedName>
        <fullName evidence="10">C2H2-type domain-containing protein</fullName>
    </recommendedName>
</protein>
<dbReference type="Pfam" id="PF00096">
    <property type="entry name" value="zf-C2H2"/>
    <property type="match status" value="5"/>
</dbReference>
<dbReference type="SMART" id="SM00355">
    <property type="entry name" value="ZnF_C2H2"/>
    <property type="match status" value="10"/>
</dbReference>
<feature type="domain" description="C2H2-type" evidence="10">
    <location>
        <begin position="792"/>
        <end position="819"/>
    </location>
</feature>
<feature type="compositionally biased region" description="Polar residues" evidence="9">
    <location>
        <begin position="495"/>
        <end position="516"/>
    </location>
</feature>
<feature type="domain" description="C2H2-type" evidence="10">
    <location>
        <begin position="209"/>
        <end position="237"/>
    </location>
</feature>
<dbReference type="FunFam" id="3.30.160.60:FF:001573">
    <property type="entry name" value="Zinc finger protein 407"/>
    <property type="match status" value="1"/>
</dbReference>
<dbReference type="GO" id="GO:0045893">
    <property type="term" value="P:positive regulation of DNA-templated transcription"/>
    <property type="evidence" value="ECO:0007669"/>
    <property type="project" value="UniProtKB-ARBA"/>
</dbReference>
<sequence>MGYLACPVCERQSLADVSDLQQRVAAALNRPLLCPICSASVHGIQAFHNHLAIHLPVQHKAYPDGSQATSPPTPSSLVVPQYPITSSPETIPTLERLDINDSRNSPFNSNATLLHKDGREAVGELSDTTEPESPFSLKSLSSQNRLSQPYNCDLCGLVFSSEHFLKFHKDIIHSRKDFFDVTCKLCKEKFKDFEAYRNHVRESHSDRRYICDQCPKTFKMKGSLLVHTRMFHDPSSPGTCQLCKKTFTTKARKELHEKRYHGVGLEHIPSGKTSPPSPSVKQQKTKISSLGDAKNWLETLMTENKPAVEENINYRDMQDQQKQQQMLHVSQQTTAMYSSQINQSHPTHNFQGNQTMQKGTSHTANHHQDNPLHQKETQEQESQKSNQMQQIEKSQQTDPSSEQQNKWDTEYHHNVNAQDKVTLAKISPDLYYQQHKFCINLPNHVTQQTCNPFRSHLDQNDFKPEKKISIIPYTGESSNYRPIGTNYSQQSPVAIVSPQPQKSETPPSGNQNNESPSCHLEARRNSFPQMNMNKLCMSQTDKHSPSYISELSLNASTAISLPSNQNFGISTAGEKIQNTLAVSQQLVYQHSQTIIPTMNSNISLVGADSKVGVRVSPLFISNTSAAPKETVKEPPDSPVQMMQLQEECCTSEIGGEDDITDTKVPHDFSQEHRGESSQIKHQRASAAISVAACITRKDSNGKMDAKQWECDVCKKSFTTKYFLKKHKRLHTGETPYACAECGKTFTFQQSYHKHILYHSDDKPHQCSFCGRAFKEMSTLHNHVRIHTGEKPFVCETCGKAFRQRVSYLVHQRIHTGVMPYTCDTCGRSFRYKVSLRSHKCEPCVSSSSNTTISGPSTTNGRCEVSATETRKQSNIMHTTMAVPASVSNIVLLPAATIPTTNTVQDGAVTCGNEVAMSEEGQRMHVLALPPTSSNVNNLPENEDSSFANSTRRHQQPQHCHIQRHMQGQQEDLSEKHRHQEGLNGSLGRNKAALETIDMSAISCDSLQSQNEVKKSHIRSNKSPNSVSPRAGGVSGLPGMTAYHDPLSMAFLHALVDPHQGGRMHGECRPHVQMPQDGLPFPSLSPGAMDTDIDHDNFLTNLLM</sequence>
<comment type="caution">
    <text evidence="11">The sequence shown here is derived from an EMBL/GenBank/DDBJ whole genome shotgun (WGS) entry which is preliminary data.</text>
</comment>
<dbReference type="Proteomes" id="UP001381693">
    <property type="component" value="Unassembled WGS sequence"/>
</dbReference>
<feature type="domain" description="C2H2-type" evidence="10">
    <location>
        <begin position="820"/>
        <end position="839"/>
    </location>
</feature>
<feature type="domain" description="C2H2-type" evidence="10">
    <location>
        <begin position="764"/>
        <end position="791"/>
    </location>
</feature>
<feature type="compositionally biased region" description="Basic and acidic residues" evidence="9">
    <location>
        <begin position="366"/>
        <end position="382"/>
    </location>
</feature>